<evidence type="ECO:0000313" key="2">
    <source>
        <dbReference type="EMBL" id="VDK64815.1"/>
    </source>
</evidence>
<name>A0A0M3KDJ1_ANISI</name>
<keyword evidence="3" id="KW-1185">Reference proteome</keyword>
<reference evidence="4" key="1">
    <citation type="submission" date="2017-02" db="UniProtKB">
        <authorList>
            <consortium name="WormBaseParasite"/>
        </authorList>
    </citation>
    <scope>IDENTIFICATION</scope>
</reference>
<dbReference type="Proteomes" id="UP000267096">
    <property type="component" value="Unassembled WGS sequence"/>
</dbReference>
<evidence type="ECO:0000313" key="4">
    <source>
        <dbReference type="WBParaSite" id="ASIM_0001904401-mRNA-1"/>
    </source>
</evidence>
<dbReference type="EMBL" id="UYRR01035514">
    <property type="protein sequence ID" value="VDK64815.1"/>
    <property type="molecule type" value="Genomic_DNA"/>
</dbReference>
<sequence>MRLRQERFFDRKRSCRISFERENGMLSDPQPDFHKGHQKESCSRENGMLSDPQPDFHKGHQKESCSIDYLFIPRMRTELFSRSWIQTILDRQNGSDEDRLRFAFRID</sequence>
<protein>
    <submittedName>
        <fullName evidence="2 4">Uncharacterized protein</fullName>
    </submittedName>
</protein>
<evidence type="ECO:0000256" key="1">
    <source>
        <dbReference type="SAM" id="MobiDB-lite"/>
    </source>
</evidence>
<proteinExistence type="predicted"/>
<evidence type="ECO:0000313" key="3">
    <source>
        <dbReference type="Proteomes" id="UP000267096"/>
    </source>
</evidence>
<dbReference type="AlphaFoldDB" id="A0A0M3KDJ1"/>
<gene>
    <name evidence="2" type="ORF">ASIM_LOCUS18439</name>
</gene>
<feature type="compositionally biased region" description="Basic and acidic residues" evidence="1">
    <location>
        <begin position="31"/>
        <end position="43"/>
    </location>
</feature>
<accession>A0A0M3KDJ1</accession>
<organism evidence="4">
    <name type="scientific">Anisakis simplex</name>
    <name type="common">Herring worm</name>
    <dbReference type="NCBI Taxonomy" id="6269"/>
    <lineage>
        <taxon>Eukaryota</taxon>
        <taxon>Metazoa</taxon>
        <taxon>Ecdysozoa</taxon>
        <taxon>Nematoda</taxon>
        <taxon>Chromadorea</taxon>
        <taxon>Rhabditida</taxon>
        <taxon>Spirurina</taxon>
        <taxon>Ascaridomorpha</taxon>
        <taxon>Ascaridoidea</taxon>
        <taxon>Anisakidae</taxon>
        <taxon>Anisakis</taxon>
        <taxon>Anisakis simplex complex</taxon>
    </lineage>
</organism>
<reference evidence="2 3" key="2">
    <citation type="submission" date="2018-11" db="EMBL/GenBank/DDBJ databases">
        <authorList>
            <consortium name="Pathogen Informatics"/>
        </authorList>
    </citation>
    <scope>NUCLEOTIDE SEQUENCE [LARGE SCALE GENOMIC DNA]</scope>
</reference>
<feature type="region of interest" description="Disordered" evidence="1">
    <location>
        <begin position="23"/>
        <end position="60"/>
    </location>
</feature>
<dbReference type="WBParaSite" id="ASIM_0001904401-mRNA-1">
    <property type="protein sequence ID" value="ASIM_0001904401-mRNA-1"/>
    <property type="gene ID" value="ASIM_0001904401"/>
</dbReference>